<reference evidence="1 2" key="1">
    <citation type="submission" date="2021-01" db="EMBL/GenBank/DDBJ databases">
        <title>Whole genome shotgun sequence of Catellatospora chokoriensis NBRC 107358.</title>
        <authorList>
            <person name="Komaki H."/>
            <person name="Tamura T."/>
        </authorList>
    </citation>
    <scope>NUCLEOTIDE SEQUENCE [LARGE SCALE GENOMIC DNA]</scope>
    <source>
        <strain evidence="1 2">NBRC 107358</strain>
    </source>
</reference>
<dbReference type="Proteomes" id="UP000619293">
    <property type="component" value="Unassembled WGS sequence"/>
</dbReference>
<evidence type="ECO:0008006" key="3">
    <source>
        <dbReference type="Google" id="ProtNLM"/>
    </source>
</evidence>
<sequence length="498" mass="53896">MREEILSGVAANPGAPVDVLLRLLAVEAQACWDVLCIERDLPVEVVDAVLSHPDRAVRRRISRNHHLAPAQRARLIDDPDPMTPATLIYEPGQWPTGTVPRPLPDDVVRRLLATSFPLLSAAELLSELAFTHFGRQTCEIAATHPLPGIRALACGYRGAVSDERWLALQRDPDPQVRAAAEAANARDDAPAIEPAGMPPRGGRDHWLVLQCRRLSRTVLDQLVTGTDPVDLRFLARNPYLPPDVVEQLLSDPDASVRGATAGRADLAPDQLLRLAADVEEAVRIAVSVHPGLSESQRAAIVVGHWPDEHFNRHRPGLPPELTVGIAHAYSVNPLLRRRAASDPRLPQAVADRLAEDPDAGVRVRLALCHPAPPPALLLRSYLEYDGPDRLHLTTRPGFPVAGLARFAGDPDPALRLLALLDPEVPAAVVDGLLADPARPVWTAAARHPRLPTDRLRDLLGTERARHAAANPALDAATLHGLLDAARIPATPRQARSGP</sequence>
<dbReference type="AlphaFoldDB" id="A0A8J3K099"/>
<gene>
    <name evidence="1" type="ORF">Cch02nite_16020</name>
</gene>
<evidence type="ECO:0000313" key="1">
    <source>
        <dbReference type="EMBL" id="GIF88158.1"/>
    </source>
</evidence>
<evidence type="ECO:0000313" key="2">
    <source>
        <dbReference type="Proteomes" id="UP000619293"/>
    </source>
</evidence>
<comment type="caution">
    <text evidence="1">The sequence shown here is derived from an EMBL/GenBank/DDBJ whole genome shotgun (WGS) entry which is preliminary data.</text>
</comment>
<dbReference type="RefSeq" id="WP_191839934.1">
    <property type="nucleotide sequence ID" value="NZ_BAAALB010000020.1"/>
</dbReference>
<protein>
    <recommendedName>
        <fullName evidence="3">Leucine rich repeat (LRR) protein</fullName>
    </recommendedName>
</protein>
<dbReference type="Gene3D" id="1.25.10.10">
    <property type="entry name" value="Leucine-rich Repeat Variant"/>
    <property type="match status" value="2"/>
</dbReference>
<dbReference type="EMBL" id="BONG01000007">
    <property type="protein sequence ID" value="GIF88158.1"/>
    <property type="molecule type" value="Genomic_DNA"/>
</dbReference>
<proteinExistence type="predicted"/>
<dbReference type="SUPFAM" id="SSF48371">
    <property type="entry name" value="ARM repeat"/>
    <property type="match status" value="1"/>
</dbReference>
<keyword evidence="2" id="KW-1185">Reference proteome</keyword>
<accession>A0A8J3K099</accession>
<dbReference type="InterPro" id="IPR011989">
    <property type="entry name" value="ARM-like"/>
</dbReference>
<name>A0A8J3K099_9ACTN</name>
<organism evidence="1 2">
    <name type="scientific">Catellatospora chokoriensis</name>
    <dbReference type="NCBI Taxonomy" id="310353"/>
    <lineage>
        <taxon>Bacteria</taxon>
        <taxon>Bacillati</taxon>
        <taxon>Actinomycetota</taxon>
        <taxon>Actinomycetes</taxon>
        <taxon>Micromonosporales</taxon>
        <taxon>Micromonosporaceae</taxon>
        <taxon>Catellatospora</taxon>
    </lineage>
</organism>
<dbReference type="InterPro" id="IPR016024">
    <property type="entry name" value="ARM-type_fold"/>
</dbReference>